<comment type="catalytic activity">
    <reaction evidence="10">
        <text>D-ribose 5-phosphate + ATP = 5-phospho-alpha-D-ribose 1-diphosphate + AMP + H(+)</text>
        <dbReference type="Rhea" id="RHEA:15609"/>
        <dbReference type="ChEBI" id="CHEBI:15378"/>
        <dbReference type="ChEBI" id="CHEBI:30616"/>
        <dbReference type="ChEBI" id="CHEBI:58017"/>
        <dbReference type="ChEBI" id="CHEBI:78346"/>
        <dbReference type="ChEBI" id="CHEBI:456215"/>
        <dbReference type="EC" id="2.7.6.1"/>
    </reaction>
</comment>
<comment type="caution">
    <text evidence="12">The sequence shown here is derived from an EMBL/GenBank/DDBJ whole genome shotgun (WGS) entry which is preliminary data.</text>
</comment>
<dbReference type="Gene3D" id="3.40.50.2020">
    <property type="match status" value="2"/>
</dbReference>
<dbReference type="FunFam" id="3.40.50.2020:FF:000002">
    <property type="entry name" value="Ribose-phosphate pyrophosphokinase"/>
    <property type="match status" value="1"/>
</dbReference>
<evidence type="ECO:0000256" key="1">
    <source>
        <dbReference type="ARBA" id="ARBA00013247"/>
    </source>
</evidence>
<feature type="domain" description="Ribose-phosphate pyrophosphokinase N-terminal" evidence="11">
    <location>
        <begin position="8"/>
        <end position="123"/>
    </location>
</feature>
<evidence type="ECO:0000313" key="12">
    <source>
        <dbReference type="EMBL" id="PRD54444.1"/>
    </source>
</evidence>
<dbReference type="SUPFAM" id="SSF53271">
    <property type="entry name" value="PRTase-like"/>
    <property type="match status" value="1"/>
</dbReference>
<keyword evidence="5" id="KW-0545">Nucleotide biosynthesis</keyword>
<keyword evidence="13" id="KW-1185">Reference proteome</keyword>
<accession>A0A2S9JMS5</accession>
<evidence type="ECO:0000256" key="2">
    <source>
        <dbReference type="ARBA" id="ARBA00022490"/>
    </source>
</evidence>
<keyword evidence="9" id="KW-0460">Magnesium</keyword>
<dbReference type="RefSeq" id="WP_105726660.1">
    <property type="nucleotide sequence ID" value="NZ_PVBS01000002.1"/>
</dbReference>
<dbReference type="OrthoDB" id="9777067at2"/>
<dbReference type="InterPro" id="IPR000842">
    <property type="entry name" value="PRib_PP_synth_CS"/>
</dbReference>
<keyword evidence="7 12" id="KW-0418">Kinase</keyword>
<keyword evidence="8" id="KW-0067">ATP-binding</keyword>
<dbReference type="SMART" id="SM01400">
    <property type="entry name" value="Pribosyltran_N"/>
    <property type="match status" value="1"/>
</dbReference>
<evidence type="ECO:0000256" key="3">
    <source>
        <dbReference type="ARBA" id="ARBA00022679"/>
    </source>
</evidence>
<dbReference type="PROSITE" id="PS00114">
    <property type="entry name" value="PRPP_SYNTHASE"/>
    <property type="match status" value="1"/>
</dbReference>
<dbReference type="GO" id="GO:0009156">
    <property type="term" value="P:ribonucleoside monophosphate biosynthetic process"/>
    <property type="evidence" value="ECO:0007669"/>
    <property type="project" value="InterPro"/>
</dbReference>
<dbReference type="Pfam" id="PF13793">
    <property type="entry name" value="Pribosyltran_N"/>
    <property type="match status" value="1"/>
</dbReference>
<organism evidence="12 13">
    <name type="scientific">Sphingobacterium gobiense</name>
    <dbReference type="NCBI Taxonomy" id="1382456"/>
    <lineage>
        <taxon>Bacteria</taxon>
        <taxon>Pseudomonadati</taxon>
        <taxon>Bacteroidota</taxon>
        <taxon>Sphingobacteriia</taxon>
        <taxon>Sphingobacteriales</taxon>
        <taxon>Sphingobacteriaceae</taxon>
        <taxon>Sphingobacterium</taxon>
    </lineage>
</organism>
<keyword evidence="2" id="KW-0963">Cytoplasm</keyword>
<dbReference type="GO" id="GO:0016301">
    <property type="term" value="F:kinase activity"/>
    <property type="evidence" value="ECO:0007669"/>
    <property type="project" value="UniProtKB-KW"/>
</dbReference>
<dbReference type="EC" id="2.7.6.1" evidence="1"/>
<evidence type="ECO:0000256" key="4">
    <source>
        <dbReference type="ARBA" id="ARBA00022723"/>
    </source>
</evidence>
<reference evidence="12 13" key="1">
    <citation type="submission" date="2018-02" db="EMBL/GenBank/DDBJ databases">
        <title>The draft genome of Sphingobacterium gobiense H7.</title>
        <authorList>
            <person name="Li L."/>
            <person name="Liu L."/>
            <person name="Zhang X."/>
            <person name="Wang T."/>
            <person name="Liang L."/>
        </authorList>
    </citation>
    <scope>NUCLEOTIDE SEQUENCE [LARGE SCALE GENOMIC DNA]</scope>
    <source>
        <strain evidence="12 13">ACCC 05757</strain>
    </source>
</reference>
<dbReference type="GO" id="GO:0006164">
    <property type="term" value="P:purine nucleotide biosynthetic process"/>
    <property type="evidence" value="ECO:0007669"/>
    <property type="project" value="TreeGrafter"/>
</dbReference>
<sequence>MPLQFNTVKLFAGSGTVELAEKISTSYGKPLGDMTLSKFSDGEMQPFYNESVRGSDVFLIQSTNQPTDNLLELLFMIDAAKRASAHYITVVVPYFGYARQDRKDKPRVAIGAKLIANLIMAAGAHRIMTMDLHAAQIQGFFDIPVDHLDGSIIFVPYIKSLNLPNLTIASPDMGGSYRARTFAKFFNAEVIICDKRRKRANEIESMSIIGEVKDQDVVLIDDICDTAGTLSKAAALIMENGARSVRAVCTHAVLSGKAYDTIENSVLTEMIVTDTIRLNPEKQKSCSKINVLSTADLFAGAIKNVNEHGSISGLFDIK</sequence>
<gene>
    <name evidence="12" type="ORF">C5749_13375</name>
</gene>
<evidence type="ECO:0000256" key="10">
    <source>
        <dbReference type="ARBA" id="ARBA00049535"/>
    </source>
</evidence>
<keyword evidence="6" id="KW-0547">Nucleotide-binding</keyword>
<dbReference type="GO" id="GO:0002189">
    <property type="term" value="C:ribose phosphate diphosphokinase complex"/>
    <property type="evidence" value="ECO:0007669"/>
    <property type="project" value="TreeGrafter"/>
</dbReference>
<keyword evidence="4" id="KW-0479">Metal-binding</keyword>
<evidence type="ECO:0000256" key="6">
    <source>
        <dbReference type="ARBA" id="ARBA00022741"/>
    </source>
</evidence>
<dbReference type="PANTHER" id="PTHR10210:SF41">
    <property type="entry name" value="RIBOSE-PHOSPHATE PYROPHOSPHOKINASE 1, CHLOROPLASTIC"/>
    <property type="match status" value="1"/>
</dbReference>
<protein>
    <recommendedName>
        <fullName evidence="1">ribose-phosphate diphosphokinase</fullName>
        <ecNumber evidence="1">2.7.6.1</ecNumber>
    </recommendedName>
</protein>
<proteinExistence type="predicted"/>
<dbReference type="GO" id="GO:0000287">
    <property type="term" value="F:magnesium ion binding"/>
    <property type="evidence" value="ECO:0007669"/>
    <property type="project" value="InterPro"/>
</dbReference>
<dbReference type="Pfam" id="PF14572">
    <property type="entry name" value="Pribosyl_synth"/>
    <property type="match status" value="1"/>
</dbReference>
<dbReference type="InterPro" id="IPR029057">
    <property type="entry name" value="PRTase-like"/>
</dbReference>
<evidence type="ECO:0000259" key="11">
    <source>
        <dbReference type="Pfam" id="PF13793"/>
    </source>
</evidence>
<dbReference type="NCBIfam" id="TIGR01251">
    <property type="entry name" value="ribP_PPkin"/>
    <property type="match status" value="1"/>
</dbReference>
<dbReference type="PANTHER" id="PTHR10210">
    <property type="entry name" value="RIBOSE-PHOSPHATE DIPHOSPHOKINASE FAMILY MEMBER"/>
    <property type="match status" value="1"/>
</dbReference>
<dbReference type="EMBL" id="PVBS01000002">
    <property type="protein sequence ID" value="PRD54444.1"/>
    <property type="molecule type" value="Genomic_DNA"/>
</dbReference>
<evidence type="ECO:0000256" key="5">
    <source>
        <dbReference type="ARBA" id="ARBA00022727"/>
    </source>
</evidence>
<evidence type="ECO:0000256" key="8">
    <source>
        <dbReference type="ARBA" id="ARBA00022840"/>
    </source>
</evidence>
<dbReference type="GO" id="GO:0005737">
    <property type="term" value="C:cytoplasm"/>
    <property type="evidence" value="ECO:0007669"/>
    <property type="project" value="TreeGrafter"/>
</dbReference>
<name>A0A2S9JMS5_9SPHI</name>
<evidence type="ECO:0000256" key="9">
    <source>
        <dbReference type="ARBA" id="ARBA00022842"/>
    </source>
</evidence>
<dbReference type="InterPro" id="IPR005946">
    <property type="entry name" value="Rib-P_diPkinase"/>
</dbReference>
<evidence type="ECO:0000313" key="13">
    <source>
        <dbReference type="Proteomes" id="UP000238642"/>
    </source>
</evidence>
<dbReference type="InterPro" id="IPR000836">
    <property type="entry name" value="PRTase_dom"/>
</dbReference>
<keyword evidence="3 12" id="KW-0808">Transferase</keyword>
<dbReference type="CDD" id="cd06223">
    <property type="entry name" value="PRTases_typeI"/>
    <property type="match status" value="1"/>
</dbReference>
<dbReference type="GO" id="GO:0005524">
    <property type="term" value="F:ATP binding"/>
    <property type="evidence" value="ECO:0007669"/>
    <property type="project" value="UniProtKB-KW"/>
</dbReference>
<dbReference type="Proteomes" id="UP000238642">
    <property type="component" value="Unassembled WGS sequence"/>
</dbReference>
<dbReference type="GO" id="GO:0006015">
    <property type="term" value="P:5-phosphoribose 1-diphosphate biosynthetic process"/>
    <property type="evidence" value="ECO:0007669"/>
    <property type="project" value="TreeGrafter"/>
</dbReference>
<evidence type="ECO:0000256" key="7">
    <source>
        <dbReference type="ARBA" id="ARBA00022777"/>
    </source>
</evidence>
<dbReference type="AlphaFoldDB" id="A0A2S9JMS5"/>
<dbReference type="NCBIfam" id="NF002320">
    <property type="entry name" value="PRK01259.1"/>
    <property type="match status" value="1"/>
</dbReference>
<dbReference type="FunFam" id="3.40.50.2020:FF:000007">
    <property type="entry name" value="Ribose-phosphate pyrophosphokinase"/>
    <property type="match status" value="1"/>
</dbReference>
<dbReference type="InterPro" id="IPR029099">
    <property type="entry name" value="Pribosyltran_N"/>
</dbReference>
<dbReference type="GO" id="GO:0004749">
    <property type="term" value="F:ribose phosphate diphosphokinase activity"/>
    <property type="evidence" value="ECO:0007669"/>
    <property type="project" value="UniProtKB-EC"/>
</dbReference>